<dbReference type="Proteomes" id="UP000009154">
    <property type="component" value="Chromosome"/>
</dbReference>
<name>H6MYM5_GORPV</name>
<dbReference type="SMART" id="SM00895">
    <property type="entry name" value="FCD"/>
    <property type="match status" value="1"/>
</dbReference>
<organism evidence="5 6">
    <name type="scientific">Gordonia polyisoprenivorans (strain DSM 44266 / VH2)</name>
    <dbReference type="NCBI Taxonomy" id="1112204"/>
    <lineage>
        <taxon>Bacteria</taxon>
        <taxon>Bacillati</taxon>
        <taxon>Actinomycetota</taxon>
        <taxon>Actinomycetes</taxon>
        <taxon>Mycobacteriales</taxon>
        <taxon>Gordoniaceae</taxon>
        <taxon>Gordonia</taxon>
    </lineage>
</organism>
<dbReference type="Gene3D" id="1.20.120.530">
    <property type="entry name" value="GntR ligand-binding domain-like"/>
    <property type="match status" value="1"/>
</dbReference>
<dbReference type="InterPro" id="IPR011711">
    <property type="entry name" value="GntR_C"/>
</dbReference>
<evidence type="ECO:0000256" key="3">
    <source>
        <dbReference type="ARBA" id="ARBA00023163"/>
    </source>
</evidence>
<dbReference type="PANTHER" id="PTHR43537">
    <property type="entry name" value="TRANSCRIPTIONAL REGULATOR, GNTR FAMILY"/>
    <property type="match status" value="1"/>
</dbReference>
<dbReference type="InterPro" id="IPR008920">
    <property type="entry name" value="TF_FadR/GntR_C"/>
</dbReference>
<protein>
    <submittedName>
        <fullName evidence="5">Putative transcriptional regulator, GntR family</fullName>
    </submittedName>
</protein>
<evidence type="ECO:0000313" key="5">
    <source>
        <dbReference type="EMBL" id="AFA71903.1"/>
    </source>
</evidence>
<dbReference type="SUPFAM" id="SSF46785">
    <property type="entry name" value="Winged helix' DNA-binding domain"/>
    <property type="match status" value="1"/>
</dbReference>
<dbReference type="STRING" id="1112204.GPOL_c08360"/>
<dbReference type="SUPFAM" id="SSF46689">
    <property type="entry name" value="Homeodomain-like"/>
    <property type="match status" value="1"/>
</dbReference>
<accession>H6MYM5</accession>
<dbReference type="PANTHER" id="PTHR43537:SF45">
    <property type="entry name" value="GNTR FAMILY REGULATORY PROTEIN"/>
    <property type="match status" value="1"/>
</dbReference>
<dbReference type="HOGENOM" id="CLU_513660_0_0_11"/>
<evidence type="ECO:0000256" key="1">
    <source>
        <dbReference type="ARBA" id="ARBA00023015"/>
    </source>
</evidence>
<dbReference type="InterPro" id="IPR009057">
    <property type="entry name" value="Homeodomain-like_sf"/>
</dbReference>
<gene>
    <name evidence="5" type="ordered locus">GPOL_c08360</name>
</gene>
<reference evidence="5 6" key="1">
    <citation type="journal article" date="2012" name="Appl. Environ. Microbiol.">
        <title>Involvement of two latex-clearing proteins during rubber degradation and insights into the subsequent degradation pathway revealed by the genome sequence of Gordonia polyisoprenivorans strain VH2.</title>
        <authorList>
            <person name="Hiessl S."/>
            <person name="Schuldes J."/>
            <person name="Thurmer A."/>
            <person name="Halbsguth T."/>
            <person name="Broker D."/>
            <person name="Angelov A."/>
            <person name="Liebl W."/>
            <person name="Daniel R."/>
            <person name="Steinbuchel A."/>
        </authorList>
    </citation>
    <scope>NUCLEOTIDE SEQUENCE [LARGE SCALE GENOMIC DNA]</scope>
    <source>
        <strain evidence="6">DSM 44266 / VH2</strain>
    </source>
</reference>
<keyword evidence="2" id="KW-0238">DNA-binding</keyword>
<keyword evidence="6" id="KW-1185">Reference proteome</keyword>
<dbReference type="KEGG" id="gpo:GPOL_c08360"/>
<dbReference type="EMBL" id="CP003119">
    <property type="protein sequence ID" value="AFA71903.1"/>
    <property type="molecule type" value="Genomic_DNA"/>
</dbReference>
<evidence type="ECO:0000256" key="2">
    <source>
        <dbReference type="ARBA" id="ARBA00023125"/>
    </source>
</evidence>
<keyword evidence="3" id="KW-0804">Transcription</keyword>
<evidence type="ECO:0000259" key="4">
    <source>
        <dbReference type="SMART" id="SM00895"/>
    </source>
</evidence>
<dbReference type="SUPFAM" id="SSF48008">
    <property type="entry name" value="GntR ligand-binding domain-like"/>
    <property type="match status" value="1"/>
</dbReference>
<feature type="domain" description="GntR C-terminal" evidence="4">
    <location>
        <begin position="394"/>
        <end position="518"/>
    </location>
</feature>
<dbReference type="AlphaFoldDB" id="H6MYM5"/>
<sequence length="530" mass="58075">MQVSSSPLSIDPADRAVLERLIASGSTPQAHSTRARIVLTCTETTTAEAARRCGVTFVTAAKWRRRFLDTGTDGLLDAARSGRPRTDSDTAREVLTCVLRDPPAGGWTTRAIARSTGASQSTVSRLRRTHFPDPGAALPAKFTDQTSILGYVHIDAQRSLLALYAPTVIPSERNAQPTLPPDLIESVEAMLCAPMTTIGGAVPTSGSDLDLVQRAIKAIPAGRRVTLITDFEPRPATATWVDHQPHVERATLPRAQWTTQLHSLVDGMDSRQLSELRDLRKRLRAWARAPMTEFVWTRSAQSFESVAQDALSVNRGEKRSWESTVVIHGLAPAIVDGTLQPGRRIGERTLAKRVPLPPSAVGDALQQLADDGLIHQDGLHHFFVPVPTERDVVETYTARGLLGTAIVRRLASRPDSLPRSVADILAELRRHARENRISESDSADLDMQDELAYAADMPRIATMFVRLTLQLRLFVPLMGVDYAYPIDGIVADNSRIVDAIRARDPEAAVAAWRRKIDNCARYMVLQAGGE</sequence>
<proteinExistence type="predicted"/>
<dbReference type="Gene3D" id="1.10.10.10">
    <property type="entry name" value="Winged helix-like DNA-binding domain superfamily/Winged helix DNA-binding domain"/>
    <property type="match status" value="1"/>
</dbReference>
<dbReference type="Pfam" id="PF07729">
    <property type="entry name" value="FCD"/>
    <property type="match status" value="1"/>
</dbReference>
<dbReference type="InterPro" id="IPR036390">
    <property type="entry name" value="WH_DNA-bd_sf"/>
</dbReference>
<dbReference type="GO" id="GO:0003677">
    <property type="term" value="F:DNA binding"/>
    <property type="evidence" value="ECO:0007669"/>
    <property type="project" value="UniProtKB-KW"/>
</dbReference>
<dbReference type="InterPro" id="IPR036388">
    <property type="entry name" value="WH-like_DNA-bd_sf"/>
</dbReference>
<keyword evidence="1" id="KW-0805">Transcription regulation</keyword>
<dbReference type="Pfam" id="PF13565">
    <property type="entry name" value="HTH_32"/>
    <property type="match status" value="1"/>
</dbReference>
<dbReference type="eggNOG" id="COG1802">
    <property type="taxonomic scope" value="Bacteria"/>
</dbReference>
<evidence type="ECO:0000313" key="6">
    <source>
        <dbReference type="Proteomes" id="UP000009154"/>
    </source>
</evidence>